<proteinExistence type="predicted"/>
<evidence type="ECO:0000313" key="1">
    <source>
        <dbReference type="EMBL" id="DAD80815.1"/>
    </source>
</evidence>
<organism evidence="1">
    <name type="scientific">Siphoviridae sp. ctWuM9</name>
    <dbReference type="NCBI Taxonomy" id="2826364"/>
    <lineage>
        <taxon>Viruses</taxon>
        <taxon>Duplodnaviria</taxon>
        <taxon>Heunggongvirae</taxon>
        <taxon>Uroviricota</taxon>
        <taxon>Caudoviricetes</taxon>
    </lineage>
</organism>
<name>A0A8S5MFH0_9CAUD</name>
<dbReference type="EMBL" id="BK014888">
    <property type="protein sequence ID" value="DAD80815.1"/>
    <property type="molecule type" value="Genomic_DNA"/>
</dbReference>
<sequence>MFKRNSAFLKDGQVILFPGEKPTNYIKKDHPEWPTVFGLYGPENVIRKVIDVFKSNNIKHSPTPNKVSAHKSRILFFTNDVESVVDLIYGMDDFDIPIILKDYSLAWPIIEESE</sequence>
<accession>A0A8S5MFH0</accession>
<reference evidence="1" key="1">
    <citation type="journal article" date="2021" name="Proc. Natl. Acad. Sci. U.S.A.">
        <title>A Catalog of Tens of Thousands of Viruses from Human Metagenomes Reveals Hidden Associations with Chronic Diseases.</title>
        <authorList>
            <person name="Tisza M.J."/>
            <person name="Buck C.B."/>
        </authorList>
    </citation>
    <scope>NUCLEOTIDE SEQUENCE</scope>
    <source>
        <strain evidence="1">CtWuM9</strain>
    </source>
</reference>
<protein>
    <submittedName>
        <fullName evidence="1">Uncharacterized protein</fullName>
    </submittedName>
</protein>